<dbReference type="InterPro" id="IPR025447">
    <property type="entry name" value="DUF4192"/>
</dbReference>
<protein>
    <submittedName>
        <fullName evidence="1">DUF4192 family protein</fullName>
    </submittedName>
</protein>
<sequence>MTAMPGRIPMVIRNIPDAIAAVPYLLGFHPSDSLIVIAFAGPYGTCAIRVDLAPAETAEAAERL</sequence>
<organism evidence="1 2">
    <name type="scientific">Actinomadura adrarensis</name>
    <dbReference type="NCBI Taxonomy" id="1819600"/>
    <lineage>
        <taxon>Bacteria</taxon>
        <taxon>Bacillati</taxon>
        <taxon>Actinomycetota</taxon>
        <taxon>Actinomycetes</taxon>
        <taxon>Streptosporangiales</taxon>
        <taxon>Thermomonosporaceae</taxon>
        <taxon>Actinomadura</taxon>
    </lineage>
</organism>
<comment type="caution">
    <text evidence="1">The sequence shown here is derived from an EMBL/GenBank/DDBJ whole genome shotgun (WGS) entry which is preliminary data.</text>
</comment>
<feature type="non-terminal residue" evidence="1">
    <location>
        <position position="64"/>
    </location>
</feature>
<reference evidence="2" key="1">
    <citation type="journal article" date="2019" name="Int. J. Syst. Evol. Microbiol.">
        <title>The Global Catalogue of Microorganisms (GCM) 10K type strain sequencing project: providing services to taxonomists for standard genome sequencing and annotation.</title>
        <authorList>
            <consortium name="The Broad Institute Genomics Platform"/>
            <consortium name="The Broad Institute Genome Sequencing Center for Infectious Disease"/>
            <person name="Wu L."/>
            <person name="Ma J."/>
        </authorList>
    </citation>
    <scope>NUCLEOTIDE SEQUENCE [LARGE SCALE GENOMIC DNA]</scope>
    <source>
        <strain evidence="2">JCM 31696</strain>
    </source>
</reference>
<proteinExistence type="predicted"/>
<evidence type="ECO:0000313" key="1">
    <source>
        <dbReference type="EMBL" id="MFD0856345.1"/>
    </source>
</evidence>
<dbReference type="Pfam" id="PF13830">
    <property type="entry name" value="DUF4192"/>
    <property type="match status" value="1"/>
</dbReference>
<name>A0ABW3CQ06_9ACTN</name>
<gene>
    <name evidence="1" type="ORF">ACFQ07_29160</name>
</gene>
<dbReference type="Proteomes" id="UP001597083">
    <property type="component" value="Unassembled WGS sequence"/>
</dbReference>
<dbReference type="EMBL" id="JBHTIR010004073">
    <property type="protein sequence ID" value="MFD0856345.1"/>
    <property type="molecule type" value="Genomic_DNA"/>
</dbReference>
<keyword evidence="2" id="KW-1185">Reference proteome</keyword>
<evidence type="ECO:0000313" key="2">
    <source>
        <dbReference type="Proteomes" id="UP001597083"/>
    </source>
</evidence>
<accession>A0ABW3CQ06</accession>